<evidence type="ECO:0000256" key="3">
    <source>
        <dbReference type="ARBA" id="ARBA00023002"/>
    </source>
</evidence>
<name>A0ABP8M8C3_9BACT</name>
<dbReference type="PRINTS" id="PR00469">
    <property type="entry name" value="PNDRDTASEII"/>
</dbReference>
<dbReference type="RefSeq" id="WP_345031792.1">
    <property type="nucleotide sequence ID" value="NZ_BAABEY010000033.1"/>
</dbReference>
<evidence type="ECO:0000313" key="7">
    <source>
        <dbReference type="Proteomes" id="UP001501508"/>
    </source>
</evidence>
<dbReference type="Proteomes" id="UP001501508">
    <property type="component" value="Unassembled WGS sequence"/>
</dbReference>
<dbReference type="Gene3D" id="3.50.50.60">
    <property type="entry name" value="FAD/NAD(P)-binding domain"/>
    <property type="match status" value="1"/>
</dbReference>
<evidence type="ECO:0000256" key="1">
    <source>
        <dbReference type="ARBA" id="ARBA00022485"/>
    </source>
</evidence>
<keyword evidence="7" id="KW-1185">Reference proteome</keyword>
<proteinExistence type="predicted"/>
<dbReference type="Pfam" id="PF12831">
    <property type="entry name" value="FAD_oxidored"/>
    <property type="match status" value="1"/>
</dbReference>
<dbReference type="PANTHER" id="PTHR43498:SF1">
    <property type="entry name" value="COB--COM HETERODISULFIDE REDUCTASE IRON-SULFUR SUBUNIT A"/>
    <property type="match status" value="1"/>
</dbReference>
<protein>
    <submittedName>
        <fullName evidence="6">FAD-dependent oxidoreductase</fullName>
    </submittedName>
</protein>
<keyword evidence="2" id="KW-0479">Metal-binding</keyword>
<sequence length="453" mass="49333">MKRRDLLQLGLAGAFLPTSLVRGGELKEGRKASVFHEPARQITVIEEVDVMVCGGGPAGIAAAIAAARSGAKTRLIEFHGCLGGIWTAGLLCNLIEHENKGGIMQEILDALNRTGAQVSATNYDAEVMKVILDQLCKSAGVDVRLHTRVVAAYTDSKKRLETIVTESQSGREAWRAKTFIDTTGNGDLAAYAGCSFDKGHPRTGLIQPFSMMAIISGITRYDMIRSNLIKHEGITHSQHKINLREEINSIGMDPSYGMPTLFLIRDDLFALMANHQYHADSLNAQHISDATIESRKEVNDMVDKLRKKGGIWKDARIVATSEQIGMREGRRVKGLYTVSREDLIKGSRFDDAVCRVKFAVDIHSLDGKGDKGYSNDGVRVKPYDIPLRSLISSEVGGLMMAGRCISGDFFAHASYRVTGNAVAMGEAAGKVAAKASLTNRLAHEVSWKEVSQT</sequence>
<keyword evidence="4" id="KW-0408">Iron</keyword>
<comment type="caution">
    <text evidence="6">The sequence shown here is derived from an EMBL/GenBank/DDBJ whole genome shotgun (WGS) entry which is preliminary data.</text>
</comment>
<accession>A0ABP8M8C3</accession>
<evidence type="ECO:0000256" key="4">
    <source>
        <dbReference type="ARBA" id="ARBA00023004"/>
    </source>
</evidence>
<evidence type="ECO:0000256" key="5">
    <source>
        <dbReference type="ARBA" id="ARBA00023014"/>
    </source>
</evidence>
<dbReference type="InterPro" id="IPR036188">
    <property type="entry name" value="FAD/NAD-bd_sf"/>
</dbReference>
<evidence type="ECO:0000256" key="2">
    <source>
        <dbReference type="ARBA" id="ARBA00022723"/>
    </source>
</evidence>
<evidence type="ECO:0000313" key="6">
    <source>
        <dbReference type="EMBL" id="GAA4445081.1"/>
    </source>
</evidence>
<dbReference type="PANTHER" id="PTHR43498">
    <property type="entry name" value="FERREDOXIN:COB-COM HETERODISULFIDE REDUCTASE SUBUNIT A"/>
    <property type="match status" value="1"/>
</dbReference>
<organism evidence="6 7">
    <name type="scientific">Ravibacter arvi</name>
    <dbReference type="NCBI Taxonomy" id="2051041"/>
    <lineage>
        <taxon>Bacteria</taxon>
        <taxon>Pseudomonadati</taxon>
        <taxon>Bacteroidota</taxon>
        <taxon>Cytophagia</taxon>
        <taxon>Cytophagales</taxon>
        <taxon>Spirosomataceae</taxon>
        <taxon>Ravibacter</taxon>
    </lineage>
</organism>
<keyword evidence="1" id="KW-0004">4Fe-4S</keyword>
<dbReference type="SUPFAM" id="SSF51905">
    <property type="entry name" value="FAD/NAD(P)-binding domain"/>
    <property type="match status" value="1"/>
</dbReference>
<dbReference type="EMBL" id="BAABEY010000033">
    <property type="protein sequence ID" value="GAA4445081.1"/>
    <property type="molecule type" value="Genomic_DNA"/>
</dbReference>
<reference evidence="7" key="1">
    <citation type="journal article" date="2019" name="Int. J. Syst. Evol. Microbiol.">
        <title>The Global Catalogue of Microorganisms (GCM) 10K type strain sequencing project: providing services to taxonomists for standard genome sequencing and annotation.</title>
        <authorList>
            <consortium name="The Broad Institute Genomics Platform"/>
            <consortium name="The Broad Institute Genome Sequencing Center for Infectious Disease"/>
            <person name="Wu L."/>
            <person name="Ma J."/>
        </authorList>
    </citation>
    <scope>NUCLEOTIDE SEQUENCE [LARGE SCALE GENOMIC DNA]</scope>
    <source>
        <strain evidence="7">JCM 31920</strain>
    </source>
</reference>
<dbReference type="InterPro" id="IPR039650">
    <property type="entry name" value="HdrA-like"/>
</dbReference>
<keyword evidence="3" id="KW-0560">Oxidoreductase</keyword>
<keyword evidence="5" id="KW-0411">Iron-sulfur</keyword>
<gene>
    <name evidence="6" type="ORF">GCM10023091_36130</name>
</gene>